<feature type="coiled-coil region" evidence="1">
    <location>
        <begin position="409"/>
        <end position="436"/>
    </location>
</feature>
<proteinExistence type="predicted"/>
<gene>
    <name evidence="2" type="ORF">CTER_2883</name>
</gene>
<dbReference type="EMBL" id="AORV01000040">
    <property type="protein sequence ID" value="EMS71277.1"/>
    <property type="molecule type" value="Genomic_DNA"/>
</dbReference>
<dbReference type="PATRIC" id="fig|1195236.3.peg.3201"/>
<protein>
    <recommendedName>
        <fullName evidence="4">Rad50/SbcC-type AAA domain-containing protein</fullName>
    </recommendedName>
</protein>
<comment type="caution">
    <text evidence="2">The sequence shown here is derived from an EMBL/GenBank/DDBJ whole genome shotgun (WGS) entry which is preliminary data.</text>
</comment>
<dbReference type="AlphaFoldDB" id="S0FI58"/>
<accession>S0FI58</accession>
<organism evidence="2 3">
    <name type="scientific">Ruminiclostridium cellobioparum subsp. termitidis CT1112</name>
    <dbReference type="NCBI Taxonomy" id="1195236"/>
    <lineage>
        <taxon>Bacteria</taxon>
        <taxon>Bacillati</taxon>
        <taxon>Bacillota</taxon>
        <taxon>Clostridia</taxon>
        <taxon>Eubacteriales</taxon>
        <taxon>Oscillospiraceae</taxon>
        <taxon>Ruminiclostridium</taxon>
    </lineage>
</organism>
<evidence type="ECO:0000313" key="2">
    <source>
        <dbReference type="EMBL" id="EMS71277.1"/>
    </source>
</evidence>
<dbReference type="Proteomes" id="UP000014155">
    <property type="component" value="Unassembled WGS sequence"/>
</dbReference>
<dbReference type="Gene3D" id="3.40.50.300">
    <property type="entry name" value="P-loop containing nucleotide triphosphate hydrolases"/>
    <property type="match status" value="1"/>
</dbReference>
<evidence type="ECO:0008006" key="4">
    <source>
        <dbReference type="Google" id="ProtNLM"/>
    </source>
</evidence>
<keyword evidence="3" id="KW-1185">Reference proteome</keyword>
<dbReference type="STRING" id="1195236.CTER_2883"/>
<reference evidence="2 3" key="1">
    <citation type="journal article" date="2013" name="Genome Announc.">
        <title>Draft Genome Sequence of the Cellulolytic, Mesophilic, Anaerobic Bacterium Clostridium termitidis Strain CT1112 (DSM 5398).</title>
        <authorList>
            <person name="Lal S."/>
            <person name="Ramachandran U."/>
            <person name="Zhang X."/>
            <person name="Munir R."/>
            <person name="Sparling R."/>
            <person name="Levin D.B."/>
        </authorList>
    </citation>
    <scope>NUCLEOTIDE SEQUENCE [LARGE SCALE GENOMIC DNA]</scope>
    <source>
        <strain evidence="2 3">CT1112</strain>
    </source>
</reference>
<keyword evidence="1" id="KW-0175">Coiled coil</keyword>
<evidence type="ECO:0000256" key="1">
    <source>
        <dbReference type="SAM" id="Coils"/>
    </source>
</evidence>
<dbReference type="eggNOG" id="COG0419">
    <property type="taxonomic scope" value="Bacteria"/>
</dbReference>
<evidence type="ECO:0000313" key="3">
    <source>
        <dbReference type="Proteomes" id="UP000014155"/>
    </source>
</evidence>
<dbReference type="InterPro" id="IPR027417">
    <property type="entry name" value="P-loop_NTPase"/>
</dbReference>
<sequence length="610" mass="71181">MILNRILLRGTDKKDSDLIFRTGVNLITGGSDTGKTYVFDLINYVLGSSTPPSQINESKGYNLAFLELSINGIIQTLIRPLDEPDEIKVCYCDIDSINENTVFITYKVSTQAKNSLSKYLMELLGYKEKIFLKSTVKNKEKQLTFRLLLKNFVISEEKITAKSESIVETESSYPHMVFTREKLKFLLTGLGNRKKSIKSKSVIGRATDKLELLQELLIEAEQKLSGVKQNLEENKAYELSKEQIEKFSNEIIEIENEISIHKDRLNENKEKLINLQSELVKAEQTVNRFGMLKKQYETEMERLDFVYEGENYLAQIEKAICPLCHSEIKKEQTSLENIYNAFNSEKRKIAEKRMGIEDAISDVNDRWQEIIFEMERINNHSRKIEDYYINELIPKLDNKKIDYNQVLTYSKLKTKVEIYENEIVELSKKISKYEKMTDDTTSQDDEVNLDDTDYSNRLEELCKNMKDLLEKFKFSDTIEVRFDSKELDFYINSQKRKAYGQGFSALAYISYVMSLKWIADKYKVPTPNFIIFDSPFTSLTEGDEKKGKKILKSNKMIDAFFEYAIKEYANKQLILIENTDDKYDKVDPRVNYCHFSKNKNFGRYGFINKS</sequence>
<name>S0FI58_RUMCE</name>
<feature type="coiled-coil region" evidence="1">
    <location>
        <begin position="203"/>
        <end position="285"/>
    </location>
</feature>